<organism evidence="2 3">
    <name type="scientific">Phyllotreta striolata</name>
    <name type="common">Striped flea beetle</name>
    <name type="synonym">Crioceris striolata</name>
    <dbReference type="NCBI Taxonomy" id="444603"/>
    <lineage>
        <taxon>Eukaryota</taxon>
        <taxon>Metazoa</taxon>
        <taxon>Ecdysozoa</taxon>
        <taxon>Arthropoda</taxon>
        <taxon>Hexapoda</taxon>
        <taxon>Insecta</taxon>
        <taxon>Pterygota</taxon>
        <taxon>Neoptera</taxon>
        <taxon>Endopterygota</taxon>
        <taxon>Coleoptera</taxon>
        <taxon>Polyphaga</taxon>
        <taxon>Cucujiformia</taxon>
        <taxon>Chrysomeloidea</taxon>
        <taxon>Chrysomelidae</taxon>
        <taxon>Galerucinae</taxon>
        <taxon>Alticini</taxon>
        <taxon>Phyllotreta</taxon>
    </lineage>
</organism>
<dbReference type="EMBL" id="OU900094">
    <property type="protein sequence ID" value="CAG9854826.1"/>
    <property type="molecule type" value="Genomic_DNA"/>
</dbReference>
<feature type="chain" id="PRO_5040405245" evidence="1">
    <location>
        <begin position="20"/>
        <end position="156"/>
    </location>
</feature>
<reference evidence="2" key="1">
    <citation type="submission" date="2022-01" db="EMBL/GenBank/DDBJ databases">
        <authorList>
            <person name="King R."/>
        </authorList>
    </citation>
    <scope>NUCLEOTIDE SEQUENCE</scope>
</reference>
<name>A0A9N9XK80_PHYSR</name>
<dbReference type="AlphaFoldDB" id="A0A9N9XK80"/>
<keyword evidence="3" id="KW-1185">Reference proteome</keyword>
<protein>
    <submittedName>
        <fullName evidence="2">Uncharacterized protein</fullName>
    </submittedName>
</protein>
<evidence type="ECO:0000313" key="2">
    <source>
        <dbReference type="EMBL" id="CAG9854826.1"/>
    </source>
</evidence>
<accession>A0A9N9XK80</accession>
<gene>
    <name evidence="2" type="ORF">PHYEVI_LOCUS1286</name>
</gene>
<dbReference type="Proteomes" id="UP001153712">
    <property type="component" value="Chromosome 1"/>
</dbReference>
<keyword evidence="1" id="KW-0732">Signal</keyword>
<sequence>MSYLFISIIVVVVLSGTLGSYTYKTELKSISKNEFLGDRRSSNGSLFDTKFAEGKSGVIPRDTGGNYGDLIYKFRSNSDTLLLREVVIADELYSNEQDLRWTVSINGARITSVRVLNFGRERAFCLRIDVAAGDAEVVLRIPSLVDPRVMIEIYGF</sequence>
<feature type="signal peptide" evidence="1">
    <location>
        <begin position="1"/>
        <end position="19"/>
    </location>
</feature>
<proteinExistence type="predicted"/>
<evidence type="ECO:0000256" key="1">
    <source>
        <dbReference type="SAM" id="SignalP"/>
    </source>
</evidence>
<evidence type="ECO:0000313" key="3">
    <source>
        <dbReference type="Proteomes" id="UP001153712"/>
    </source>
</evidence>
<dbReference type="OrthoDB" id="6817029at2759"/>